<dbReference type="NCBIfam" id="TIGR01027">
    <property type="entry name" value="proB"/>
    <property type="match status" value="1"/>
</dbReference>
<reference evidence="10 11" key="1">
    <citation type="submission" date="2011-09" db="EMBL/GenBank/DDBJ databases">
        <title>The draft genome of Treponema saccharophilum DSM 2985.</title>
        <authorList>
            <consortium name="US DOE Joint Genome Institute (JGI-PGF)"/>
            <person name="Lucas S."/>
            <person name="Copeland A."/>
            <person name="Lapidus A."/>
            <person name="Glavina del Rio T."/>
            <person name="Dalin E."/>
            <person name="Tice H."/>
            <person name="Bruce D."/>
            <person name="Goodwin L."/>
            <person name="Pitluck S."/>
            <person name="Peters L."/>
            <person name="Kyrpides N."/>
            <person name="Mavromatis K."/>
            <person name="Ivanova N."/>
            <person name="Markowitz V."/>
            <person name="Cheng J.-F."/>
            <person name="Hugenholtz P."/>
            <person name="Woyke T."/>
            <person name="Wu D."/>
            <person name="Gronow S."/>
            <person name="Wellnitz S."/>
            <person name="Brambilla E."/>
            <person name="Klenk H.-P."/>
            <person name="Eisen J.A."/>
        </authorList>
    </citation>
    <scope>NUCLEOTIDE SEQUENCE [LARGE SCALE GENOMIC DNA]</scope>
    <source>
        <strain evidence="10 11">DSM 2985</strain>
    </source>
</reference>
<dbReference type="GO" id="GO:0004349">
    <property type="term" value="F:glutamate 5-kinase activity"/>
    <property type="evidence" value="ECO:0007669"/>
    <property type="project" value="UniProtKB-UniRule"/>
</dbReference>
<dbReference type="GO" id="GO:0005829">
    <property type="term" value="C:cytosol"/>
    <property type="evidence" value="ECO:0007669"/>
    <property type="project" value="TreeGrafter"/>
</dbReference>
<evidence type="ECO:0000256" key="7">
    <source>
        <dbReference type="ARBA" id="ARBA00022840"/>
    </source>
</evidence>
<gene>
    <name evidence="8" type="primary">proB</name>
    <name evidence="10" type="ORF">TresaDRAFT_2509</name>
</gene>
<dbReference type="PRINTS" id="PR00474">
    <property type="entry name" value="GLU5KINASE"/>
</dbReference>
<evidence type="ECO:0000259" key="9">
    <source>
        <dbReference type="Pfam" id="PF00696"/>
    </source>
</evidence>
<comment type="subcellular location">
    <subcellularLocation>
        <location evidence="8">Cytoplasm</location>
    </subcellularLocation>
</comment>
<dbReference type="PANTHER" id="PTHR43654:SF1">
    <property type="entry name" value="ISOPENTENYL PHOSPHATE KINASE"/>
    <property type="match status" value="1"/>
</dbReference>
<evidence type="ECO:0000256" key="2">
    <source>
        <dbReference type="ARBA" id="ARBA00022605"/>
    </source>
</evidence>
<comment type="pathway">
    <text evidence="8">Amino-acid biosynthesis; L-proline biosynthesis; L-glutamate 5-semialdehyde from L-glutamate: step 1/2.</text>
</comment>
<comment type="similarity">
    <text evidence="8">Belongs to the glutamate 5-kinase family.</text>
</comment>
<feature type="binding site" evidence="8">
    <location>
        <position position="159"/>
    </location>
    <ligand>
        <name>substrate</name>
    </ligand>
</feature>
<keyword evidence="1 8" id="KW-0963">Cytoplasm</keyword>
<evidence type="ECO:0000256" key="1">
    <source>
        <dbReference type="ARBA" id="ARBA00022490"/>
    </source>
</evidence>
<comment type="catalytic activity">
    <reaction evidence="8">
        <text>L-glutamate + ATP = L-glutamyl 5-phosphate + ADP</text>
        <dbReference type="Rhea" id="RHEA:14877"/>
        <dbReference type="ChEBI" id="CHEBI:29985"/>
        <dbReference type="ChEBI" id="CHEBI:30616"/>
        <dbReference type="ChEBI" id="CHEBI:58274"/>
        <dbReference type="ChEBI" id="CHEBI:456216"/>
        <dbReference type="EC" id="2.7.2.11"/>
    </reaction>
</comment>
<evidence type="ECO:0000313" key="10">
    <source>
        <dbReference type="EMBL" id="EIC02660.1"/>
    </source>
</evidence>
<feature type="domain" description="Aspartate/glutamate/uridylate kinase" evidence="9">
    <location>
        <begin position="16"/>
        <end position="245"/>
    </location>
</feature>
<evidence type="ECO:0000256" key="5">
    <source>
        <dbReference type="ARBA" id="ARBA00022741"/>
    </source>
</evidence>
<dbReference type="STRING" id="907348.TresaDRAFT_2509"/>
<accession>H7EI90</accession>
<dbReference type="Pfam" id="PF00696">
    <property type="entry name" value="AA_kinase"/>
    <property type="match status" value="1"/>
</dbReference>
<dbReference type="AlphaFoldDB" id="H7EI90"/>
<dbReference type="PIRSF" id="PIRSF000729">
    <property type="entry name" value="GK"/>
    <property type="match status" value="1"/>
</dbReference>
<dbReference type="SUPFAM" id="SSF53633">
    <property type="entry name" value="Carbamate kinase-like"/>
    <property type="match status" value="1"/>
</dbReference>
<evidence type="ECO:0000256" key="3">
    <source>
        <dbReference type="ARBA" id="ARBA00022650"/>
    </source>
</evidence>
<dbReference type="FunFam" id="3.40.1160.10:FF:000006">
    <property type="entry name" value="Glutamate 5-kinase"/>
    <property type="match status" value="1"/>
</dbReference>
<dbReference type="InterPro" id="IPR041739">
    <property type="entry name" value="G5K_ProB"/>
</dbReference>
<dbReference type="Gene3D" id="3.40.1160.10">
    <property type="entry name" value="Acetylglutamate kinase-like"/>
    <property type="match status" value="1"/>
</dbReference>
<dbReference type="InterPro" id="IPR001048">
    <property type="entry name" value="Asp/Glu/Uridylate_kinase"/>
</dbReference>
<organism evidence="10 11">
    <name type="scientific">Treponema saccharophilum DSM 2985</name>
    <dbReference type="NCBI Taxonomy" id="907348"/>
    <lineage>
        <taxon>Bacteria</taxon>
        <taxon>Pseudomonadati</taxon>
        <taxon>Spirochaetota</taxon>
        <taxon>Spirochaetia</taxon>
        <taxon>Spirochaetales</taxon>
        <taxon>Treponemataceae</taxon>
        <taxon>Treponema</taxon>
    </lineage>
</organism>
<evidence type="ECO:0000256" key="4">
    <source>
        <dbReference type="ARBA" id="ARBA00022679"/>
    </source>
</evidence>
<sequence>MSVNSTIQQTLAEARKIVIKIGSNTLAKADGTQNTEFMQSFARQCRNLIDAGKSVVVVSSGAQVSGVSTLKEWARKKDVHFRQALAAIGQVELMAQWRKAFGEFDIHIGQLLFTKDDFEDNHRSLNIRNTIFTLVDEGAVPIINENDSVSTDEFAIGDNDNLSALTAILWSADLLILFSDIDGIYTDNPKTNPNAQLVETVADISELRKSIKIGGTNSFGTGGIETKIQAAEKTVVYGIPLLLANGGRENILDNLVNGTATGTLFLA</sequence>
<keyword evidence="6 8" id="KW-0418">Kinase</keyword>
<dbReference type="PATRIC" id="fig|907348.3.peg.528"/>
<feature type="binding site" evidence="8">
    <location>
        <position position="20"/>
    </location>
    <ligand>
        <name>ATP</name>
        <dbReference type="ChEBI" id="CHEBI:30616"/>
    </ligand>
</feature>
<dbReference type="Proteomes" id="UP000003571">
    <property type="component" value="Unassembled WGS sequence"/>
</dbReference>
<feature type="binding site" evidence="8">
    <location>
        <begin position="179"/>
        <end position="180"/>
    </location>
    <ligand>
        <name>ATP</name>
        <dbReference type="ChEBI" id="CHEBI:30616"/>
    </ligand>
</feature>
<dbReference type="eggNOG" id="COG0263">
    <property type="taxonomic scope" value="Bacteria"/>
</dbReference>
<comment type="function">
    <text evidence="8">Catalyzes the transfer of a phosphate group to glutamate to form L-glutamate 5-phosphate.</text>
</comment>
<keyword evidence="3 8" id="KW-0641">Proline biosynthesis</keyword>
<feature type="binding site" evidence="8">
    <location>
        <position position="60"/>
    </location>
    <ligand>
        <name>substrate</name>
    </ligand>
</feature>
<keyword evidence="2 8" id="KW-0028">Amino-acid biosynthesis</keyword>
<dbReference type="EMBL" id="AGRW01000035">
    <property type="protein sequence ID" value="EIC02660.1"/>
    <property type="molecule type" value="Genomic_DNA"/>
</dbReference>
<evidence type="ECO:0000256" key="6">
    <source>
        <dbReference type="ARBA" id="ARBA00022777"/>
    </source>
</evidence>
<evidence type="ECO:0000313" key="11">
    <source>
        <dbReference type="Proteomes" id="UP000003571"/>
    </source>
</evidence>
<dbReference type="InterPro" id="IPR005715">
    <property type="entry name" value="Glu_5kinase/COase_Synthase"/>
</dbReference>
<proteinExistence type="inferred from homology"/>
<dbReference type="UniPathway" id="UPA00098">
    <property type="reaction ID" value="UER00359"/>
</dbReference>
<dbReference type="EC" id="2.7.2.11" evidence="8"/>
<dbReference type="InterPro" id="IPR011529">
    <property type="entry name" value="Glu_5kinase"/>
</dbReference>
<name>H7EI90_9SPIR</name>
<feature type="binding site" evidence="8">
    <location>
        <position position="147"/>
    </location>
    <ligand>
        <name>substrate</name>
    </ligand>
</feature>
<dbReference type="RefSeq" id="WP_002702597.1">
    <property type="nucleotide sequence ID" value="NZ_AGRW01000035.1"/>
</dbReference>
<keyword evidence="5 8" id="KW-0547">Nucleotide-binding</keyword>
<dbReference type="PANTHER" id="PTHR43654">
    <property type="entry name" value="GLUTAMATE 5-KINASE"/>
    <property type="match status" value="1"/>
</dbReference>
<protein>
    <recommendedName>
        <fullName evidence="8">Glutamate 5-kinase</fullName>
        <ecNumber evidence="8">2.7.2.11</ecNumber>
    </recommendedName>
    <alternativeName>
        <fullName evidence="8">Gamma-glutamyl kinase</fullName>
        <shortName evidence="8">GK</shortName>
    </alternativeName>
</protein>
<dbReference type="OrthoDB" id="9804434at2"/>
<dbReference type="CDD" id="cd04242">
    <property type="entry name" value="AAK_G5K_ProB"/>
    <property type="match status" value="1"/>
</dbReference>
<keyword evidence="11" id="KW-1185">Reference proteome</keyword>
<dbReference type="GO" id="GO:0005524">
    <property type="term" value="F:ATP binding"/>
    <property type="evidence" value="ECO:0007669"/>
    <property type="project" value="UniProtKB-KW"/>
</dbReference>
<dbReference type="HAMAP" id="MF_00456">
    <property type="entry name" value="ProB"/>
    <property type="match status" value="1"/>
</dbReference>
<feature type="binding site" evidence="8">
    <location>
        <begin position="221"/>
        <end position="227"/>
    </location>
    <ligand>
        <name>ATP</name>
        <dbReference type="ChEBI" id="CHEBI:30616"/>
    </ligand>
</feature>
<keyword evidence="7 8" id="KW-0067">ATP-binding</keyword>
<evidence type="ECO:0000256" key="8">
    <source>
        <dbReference type="HAMAP-Rule" id="MF_00456"/>
    </source>
</evidence>
<comment type="caution">
    <text evidence="10">The sequence shown here is derived from an EMBL/GenBank/DDBJ whole genome shotgun (WGS) entry which is preliminary data.</text>
</comment>
<keyword evidence="4 8" id="KW-0808">Transferase</keyword>
<dbReference type="InterPro" id="IPR036393">
    <property type="entry name" value="AceGlu_kinase-like_sf"/>
</dbReference>
<dbReference type="InterPro" id="IPR001057">
    <property type="entry name" value="Glu/AcGlu_kinase"/>
</dbReference>
<dbReference type="GO" id="GO:0055129">
    <property type="term" value="P:L-proline biosynthetic process"/>
    <property type="evidence" value="ECO:0007669"/>
    <property type="project" value="UniProtKB-UniRule"/>
</dbReference>